<evidence type="ECO:0000313" key="3">
    <source>
        <dbReference type="EMBL" id="ACZ11526.1"/>
    </source>
</evidence>
<dbReference type="HOGENOM" id="CLU_066196_0_0_7"/>
<dbReference type="Pfam" id="PF00795">
    <property type="entry name" value="CN_hydrolase"/>
    <property type="match status" value="1"/>
</dbReference>
<keyword evidence="1 3" id="KW-0378">Hydrolase</keyword>
<dbReference type="Proteomes" id="UP000002222">
    <property type="component" value="Chromosome"/>
</dbReference>
<dbReference type="GO" id="GO:0033388">
    <property type="term" value="P:putrescine biosynthetic process from arginine"/>
    <property type="evidence" value="ECO:0007669"/>
    <property type="project" value="TreeGrafter"/>
</dbReference>
<dbReference type="InterPro" id="IPR036526">
    <property type="entry name" value="C-N_Hydrolase_sf"/>
</dbReference>
<organism evidence="3 4">
    <name type="scientific">Sulfurospirillum deleyianum (strain ATCC 51133 / DSM 6946 / 5175)</name>
    <dbReference type="NCBI Taxonomy" id="525898"/>
    <lineage>
        <taxon>Bacteria</taxon>
        <taxon>Pseudomonadati</taxon>
        <taxon>Campylobacterota</taxon>
        <taxon>Epsilonproteobacteria</taxon>
        <taxon>Campylobacterales</taxon>
        <taxon>Sulfurospirillaceae</taxon>
        <taxon>Sulfurospirillum</taxon>
    </lineage>
</organism>
<dbReference type="PANTHER" id="PTHR43674">
    <property type="entry name" value="NITRILASE C965.09-RELATED"/>
    <property type="match status" value="1"/>
</dbReference>
<dbReference type="KEGG" id="sdl:Sdel_0489"/>
<dbReference type="RefSeq" id="WP_012856292.1">
    <property type="nucleotide sequence ID" value="NC_013512.1"/>
</dbReference>
<dbReference type="GO" id="GO:0050126">
    <property type="term" value="F:N-carbamoylputrescine amidase activity"/>
    <property type="evidence" value="ECO:0007669"/>
    <property type="project" value="TreeGrafter"/>
</dbReference>
<protein>
    <submittedName>
        <fullName evidence="3">Carbon-nitrogen family hydrolase</fullName>
    </submittedName>
</protein>
<dbReference type="AlphaFoldDB" id="D1AZQ9"/>
<reference evidence="3 4" key="2">
    <citation type="journal article" date="2010" name="Stand. Genomic Sci.">
        <title>Complete genome sequence of Sulfurospirillum deleyianum type strain (5175).</title>
        <authorList>
            <person name="Sikorski J."/>
            <person name="Lapidus A."/>
            <person name="Copeland A."/>
            <person name="Glavina Del Rio T."/>
            <person name="Nolan M."/>
            <person name="Lucas S."/>
            <person name="Chen F."/>
            <person name="Tice H."/>
            <person name="Cheng J.F."/>
            <person name="Saunders E."/>
            <person name="Bruce D."/>
            <person name="Goodwin L."/>
            <person name="Pitluck S."/>
            <person name="Ovchinnikova G."/>
            <person name="Pati A."/>
            <person name="Ivanova N."/>
            <person name="Mavromatis K."/>
            <person name="Chen A."/>
            <person name="Palaniappan K."/>
            <person name="Chain P."/>
            <person name="Land M."/>
            <person name="Hauser L."/>
            <person name="Chang Y.J."/>
            <person name="Jeffries C.D."/>
            <person name="Brettin T."/>
            <person name="Detter J.C."/>
            <person name="Han C."/>
            <person name="Rohde M."/>
            <person name="Lang E."/>
            <person name="Spring S."/>
            <person name="Goker M."/>
            <person name="Bristow J."/>
            <person name="Eisen J.A."/>
            <person name="Markowitz V."/>
            <person name="Hugenholtz P."/>
            <person name="Kyrpides N.C."/>
            <person name="Klenk H.P."/>
        </authorList>
    </citation>
    <scope>NUCLEOTIDE SEQUENCE [LARGE SCALE GENOMIC DNA]</scope>
    <source>
        <strain evidence="4">ATCC 51133 / DSM 6946 / 5175</strain>
    </source>
</reference>
<accession>D1AZQ9</accession>
<name>D1AZQ9_SULD5</name>
<dbReference type="SUPFAM" id="SSF56317">
    <property type="entry name" value="Carbon-nitrogen hydrolase"/>
    <property type="match status" value="1"/>
</dbReference>
<dbReference type="PANTHER" id="PTHR43674:SF2">
    <property type="entry name" value="BETA-UREIDOPROPIONASE"/>
    <property type="match status" value="1"/>
</dbReference>
<gene>
    <name evidence="3" type="ordered locus">Sdel_0489</name>
</gene>
<evidence type="ECO:0000256" key="1">
    <source>
        <dbReference type="ARBA" id="ARBA00022801"/>
    </source>
</evidence>
<keyword evidence="4" id="KW-1185">Reference proteome</keyword>
<dbReference type="OrthoDB" id="5357560at2"/>
<reference evidence="4" key="1">
    <citation type="submission" date="2009-11" db="EMBL/GenBank/DDBJ databases">
        <title>The complete genome of Sulfurospirillum deleyianum DSM 6946.</title>
        <authorList>
            <consortium name="US DOE Joint Genome Institute (JGI-PGF)"/>
            <person name="Lucas S."/>
            <person name="Copeland A."/>
            <person name="Lapidus A."/>
            <person name="Glavina del Rio T."/>
            <person name="Dalin E."/>
            <person name="Tice H."/>
            <person name="Bruce D."/>
            <person name="Goodwin L."/>
            <person name="Pitluck S."/>
            <person name="Kyrpides N."/>
            <person name="Mavromatis K."/>
            <person name="Ivanova N."/>
            <person name="Ovchinnikova G."/>
            <person name="Munk A.C."/>
            <person name="Lu M."/>
            <person name="Brettin T."/>
            <person name="Detter J.C."/>
            <person name="Han C."/>
            <person name="Tapia R."/>
            <person name="Larimer F."/>
            <person name="Land M."/>
            <person name="Hauser L."/>
            <person name="Markowitz V."/>
            <person name="Cheng J.F."/>
            <person name="Hugenholtz P."/>
            <person name="Woyke T."/>
            <person name="Wu D."/>
            <person name="Aumann P."/>
            <person name="Schneider S."/>
            <person name="Lang E."/>
            <person name="Spring S."/>
            <person name="Klenk H.P."/>
            <person name="Eisen J.A."/>
        </authorList>
    </citation>
    <scope>NUCLEOTIDE SEQUENCE [LARGE SCALE GENOMIC DNA]</scope>
    <source>
        <strain evidence="4">ATCC 51133 / DSM 6946 / 5175</strain>
    </source>
</reference>
<proteinExistence type="predicted"/>
<dbReference type="CDD" id="cd07197">
    <property type="entry name" value="nitrilase"/>
    <property type="match status" value="1"/>
</dbReference>
<evidence type="ECO:0000259" key="2">
    <source>
        <dbReference type="Pfam" id="PF00795"/>
    </source>
</evidence>
<sequence>MKIAALQLSTLPMSEAKLDYYFRICKQEGVEVVLLSEYALNSFFKELENMPISMIKEQSNHKIEALKKLCAVYDLHVIAPIVNVKGDFCYKCNAHFSPKSVHFFEQQFLINYKHWNEEKFFANAISKYTLPLFLHGGLRFGIVSGYELHFDMVWVEVMRKNVDVVLIPTSSTFESSKRWEELLKLRSMLNNVYILRANRVGTYKEEETWQFYGQSSLLSPFGEVELSLGDKEEMLVASIEKESLAEARKLWGWKKHVLKREAL</sequence>
<dbReference type="STRING" id="525898.Sdel_0489"/>
<dbReference type="InterPro" id="IPR050345">
    <property type="entry name" value="Aliph_Amidase/BUP"/>
</dbReference>
<dbReference type="EMBL" id="CP001816">
    <property type="protein sequence ID" value="ACZ11526.1"/>
    <property type="molecule type" value="Genomic_DNA"/>
</dbReference>
<dbReference type="Gene3D" id="3.60.110.10">
    <property type="entry name" value="Carbon-nitrogen hydrolase"/>
    <property type="match status" value="1"/>
</dbReference>
<evidence type="ECO:0000313" key="4">
    <source>
        <dbReference type="Proteomes" id="UP000002222"/>
    </source>
</evidence>
<feature type="domain" description="CN hydrolase" evidence="2">
    <location>
        <begin position="25"/>
        <end position="249"/>
    </location>
</feature>
<dbReference type="InterPro" id="IPR003010">
    <property type="entry name" value="C-N_Hydrolase"/>
</dbReference>
<dbReference type="eggNOG" id="COG0388">
    <property type="taxonomic scope" value="Bacteria"/>
</dbReference>